<sequence>MSREKPNITQTSKTSFKDFQVQIEDLKHKRDELNKKTKSFINELIEVENEISNSLKVAKENHKKKRDYWNKKVKLLKDKKIEYKELLDTLFEEKKKIQKIKHEKKEKKQIFSIKQIERKIDNLERIIETEKLDISEENEIVDKIREYTAMKQEFLSQDRNNELFKIERKIEIVKINLNKIYEKLNKWSDKSQENHSKMLEMFQKADDLKEKKNRLEEELIENKKTADRYHEQYITLMNQRKKTYKGKGRYNTNKKHFVRNFQTTKRHEMMAKIREDKLAVALEKQKSGQKLNLFEARLILEKIKD</sequence>
<accession>A0A0F9QHW4</accession>
<dbReference type="AlphaFoldDB" id="A0A0F9QHW4"/>
<evidence type="ECO:0000256" key="1">
    <source>
        <dbReference type="SAM" id="Coils"/>
    </source>
</evidence>
<feature type="coiled-coil region" evidence="1">
    <location>
        <begin position="16"/>
        <end position="140"/>
    </location>
</feature>
<organism evidence="2">
    <name type="scientific">marine sediment metagenome</name>
    <dbReference type="NCBI Taxonomy" id="412755"/>
    <lineage>
        <taxon>unclassified sequences</taxon>
        <taxon>metagenomes</taxon>
        <taxon>ecological metagenomes</taxon>
    </lineage>
</organism>
<name>A0A0F9QHW4_9ZZZZ</name>
<keyword evidence="1" id="KW-0175">Coiled coil</keyword>
<dbReference type="InterPro" id="IPR055545">
    <property type="entry name" value="DUF7121"/>
</dbReference>
<reference evidence="2" key="1">
    <citation type="journal article" date="2015" name="Nature">
        <title>Complex archaea that bridge the gap between prokaryotes and eukaryotes.</title>
        <authorList>
            <person name="Spang A."/>
            <person name="Saw J.H."/>
            <person name="Jorgensen S.L."/>
            <person name="Zaremba-Niedzwiedzka K."/>
            <person name="Martijn J."/>
            <person name="Lind A.E."/>
            <person name="van Eijk R."/>
            <person name="Schleper C."/>
            <person name="Guy L."/>
            <person name="Ettema T.J."/>
        </authorList>
    </citation>
    <scope>NUCLEOTIDE SEQUENCE</scope>
</reference>
<evidence type="ECO:0008006" key="3">
    <source>
        <dbReference type="Google" id="ProtNLM"/>
    </source>
</evidence>
<proteinExistence type="predicted"/>
<evidence type="ECO:0000313" key="2">
    <source>
        <dbReference type="EMBL" id="KKN12736.1"/>
    </source>
</evidence>
<protein>
    <recommendedName>
        <fullName evidence="3">Phosphoserine phosphatase</fullName>
    </recommendedName>
</protein>
<dbReference type="EMBL" id="LAZR01003998">
    <property type="protein sequence ID" value="KKN12736.1"/>
    <property type="molecule type" value="Genomic_DNA"/>
</dbReference>
<feature type="coiled-coil region" evidence="1">
    <location>
        <begin position="198"/>
        <end position="232"/>
    </location>
</feature>
<comment type="caution">
    <text evidence="2">The sequence shown here is derived from an EMBL/GenBank/DDBJ whole genome shotgun (WGS) entry which is preliminary data.</text>
</comment>
<gene>
    <name evidence="2" type="ORF">LCGC14_1013430</name>
</gene>
<dbReference type="Pfam" id="PF23435">
    <property type="entry name" value="DUF7121"/>
    <property type="match status" value="1"/>
</dbReference>